<feature type="transmembrane region" description="Helical" evidence="4">
    <location>
        <begin position="21"/>
        <end position="42"/>
    </location>
</feature>
<keyword evidence="3" id="KW-0865">Zymogen</keyword>
<evidence type="ECO:0000256" key="4">
    <source>
        <dbReference type="SAM" id="Phobius"/>
    </source>
</evidence>
<evidence type="ECO:0000256" key="3">
    <source>
        <dbReference type="ARBA" id="ARBA00023145"/>
    </source>
</evidence>
<dbReference type="Proteomes" id="UP001165069">
    <property type="component" value="Unassembled WGS sequence"/>
</dbReference>
<dbReference type="InterPro" id="IPR002692">
    <property type="entry name" value="S45"/>
</dbReference>
<dbReference type="InterPro" id="IPR029055">
    <property type="entry name" value="Ntn_hydrolases_N"/>
</dbReference>
<dbReference type="Gene3D" id="1.10.439.10">
    <property type="entry name" value="Penicillin Amidohydrolase, domain 1"/>
    <property type="match status" value="1"/>
</dbReference>
<dbReference type="InterPro" id="IPR043146">
    <property type="entry name" value="Penicillin_amidase_N_B-knob"/>
</dbReference>
<proteinExistence type="inferred from homology"/>
<reference evidence="5 6" key="1">
    <citation type="journal article" date="2023" name="Antonie Van Leeuwenhoek">
        <title>Mesoterricola silvestris gen. nov., sp. nov., Mesoterricola sediminis sp. nov., Geothrix oryzae sp. nov., Geothrix edaphica sp. nov., Geothrix rubra sp. nov., and Geothrix limicola sp. nov., six novel members of Acidobacteriota isolated from soils.</title>
        <authorList>
            <person name="Itoh H."/>
            <person name="Sugisawa Y."/>
            <person name="Mise K."/>
            <person name="Xu Z."/>
            <person name="Kuniyasu M."/>
            <person name="Ushijima N."/>
            <person name="Kawano K."/>
            <person name="Kobayashi E."/>
            <person name="Shiratori Y."/>
            <person name="Masuda Y."/>
            <person name="Senoo K."/>
        </authorList>
    </citation>
    <scope>NUCLEOTIDE SEQUENCE [LARGE SCALE GENOMIC DNA]</scope>
    <source>
        <strain evidence="5 6">Red804</strain>
    </source>
</reference>
<name>A0ABQ5QBE0_9BACT</name>
<dbReference type="InterPro" id="IPR023343">
    <property type="entry name" value="Penicillin_amidase_dom1"/>
</dbReference>
<evidence type="ECO:0000313" key="5">
    <source>
        <dbReference type="EMBL" id="GLH72142.1"/>
    </source>
</evidence>
<dbReference type="RefSeq" id="WP_285570234.1">
    <property type="nucleotide sequence ID" value="NZ_BSDE01000001.1"/>
</dbReference>
<dbReference type="EMBL" id="BSDE01000001">
    <property type="protein sequence ID" value="GLH72142.1"/>
    <property type="molecule type" value="Genomic_DNA"/>
</dbReference>
<accession>A0ABQ5QBE0</accession>
<protein>
    <submittedName>
        <fullName evidence="5">Peptidase</fullName>
    </submittedName>
</protein>
<keyword evidence="6" id="KW-1185">Reference proteome</keyword>
<keyword evidence="4" id="KW-0812">Transmembrane</keyword>
<dbReference type="Pfam" id="PF01804">
    <property type="entry name" value="Penicil_amidase"/>
    <property type="match status" value="1"/>
</dbReference>
<dbReference type="PIRSF" id="PIRSF001227">
    <property type="entry name" value="Pen_acylase"/>
    <property type="match status" value="1"/>
</dbReference>
<dbReference type="Gene3D" id="1.10.1400.10">
    <property type="match status" value="1"/>
</dbReference>
<dbReference type="CDD" id="cd03747">
    <property type="entry name" value="Ntn_PGA_like"/>
    <property type="match status" value="1"/>
</dbReference>
<gene>
    <name evidence="5" type="ORF">GETHLI_06440</name>
</gene>
<organism evidence="5 6">
    <name type="scientific">Geothrix limicola</name>
    <dbReference type="NCBI Taxonomy" id="2927978"/>
    <lineage>
        <taxon>Bacteria</taxon>
        <taxon>Pseudomonadati</taxon>
        <taxon>Acidobacteriota</taxon>
        <taxon>Holophagae</taxon>
        <taxon>Holophagales</taxon>
        <taxon>Holophagaceae</taxon>
        <taxon>Geothrix</taxon>
    </lineage>
</organism>
<evidence type="ECO:0000256" key="1">
    <source>
        <dbReference type="ARBA" id="ARBA00006586"/>
    </source>
</evidence>
<dbReference type="SUPFAM" id="SSF56235">
    <property type="entry name" value="N-terminal nucleophile aminohydrolases (Ntn hydrolases)"/>
    <property type="match status" value="1"/>
</dbReference>
<dbReference type="Gene3D" id="2.30.120.10">
    <property type="match status" value="1"/>
</dbReference>
<sequence>MQTNPNQTHPSRRWARWLFRTIAGAAGLVLVLVAALSAWFYARMRASLPRLDGTITVATLAAPVTIARDGLGIPTISGRNLAEVSFGLGFAHGQDRFFQMDLLRRNSAGELAELIGPALVKADRESRLHQFRLRAKEVTAAATPEIRAALEAYAKGVNEGLSSLRAKPFEYAALRVDPSPWLPEDTFLVMYSMYSDLSNRSGSRESNLGLMQDLLPRELFEAIAPPGTAWDAPLDGGMFPDPPLPGPDVMDLRKAPPTKVSGWFKGASDVALGSNNWAVAAMATADGRAILANDPHLNIGVPNTWYRASLRWQDPDGQARSVTGATLPGAPFVVIGSNGKVAWGFTNSYGDYSDIVLLETDPAQPGTYRTPDGPRRIETTEERIRVKGAADVLLKIQSTIWGPVMGTDHKGRLRAFSWTAHRPKATNMNLLGMSRAETLEAAIEAAHASGIPPQNCVIADAAGRIGWTIMGRIPRRKGFDGRVPVSWADGSRGWDGWLSSPEIPTLLDPPAGRLWTANARPASGEMLRKLGDGGYVLGARARQIRDDLFQKARLDERDLLAIQLDDRSLFLQRWRDLALKILTAESLKGKPQRAEFRKLLETNWTGHASIDSAGYRMARGFHVFFEELVIESLLAPCKQADPTFDPILPQDEGFLWRLATEQPAHLLDANYASWNEAMLAAVDRAIDYFLKDSRSLAQATLGSRNLTQIRHPLSRAIPMVGWFLDMDHHPLPGDNDMPRVQWPAMGASLRMVVSPGHEADGTLHMPCGQCGNPLSPHYRDGHEAWEQGKPTTFLPGPTQHTLVLTPRQLNSALKQQEYAESYVMEGMARELLKQSPALKAEFEQRKSEDKAFAANPEAILNWFYAKSPYWDQRVKVYPVGRITDETLLKDLMTK</sequence>
<dbReference type="InterPro" id="IPR014395">
    <property type="entry name" value="Pen/GL7ACA/AHL_acylase"/>
</dbReference>
<keyword evidence="4" id="KW-1133">Transmembrane helix</keyword>
<evidence type="ECO:0000256" key="2">
    <source>
        <dbReference type="ARBA" id="ARBA00022801"/>
    </source>
</evidence>
<dbReference type="Gene3D" id="3.60.20.10">
    <property type="entry name" value="Glutamine Phosphoribosylpyrophosphate, subunit 1, domain 1"/>
    <property type="match status" value="1"/>
</dbReference>
<comment type="caution">
    <text evidence="5">The sequence shown here is derived from an EMBL/GenBank/DDBJ whole genome shotgun (WGS) entry which is preliminary data.</text>
</comment>
<keyword evidence="4" id="KW-0472">Membrane</keyword>
<dbReference type="PANTHER" id="PTHR34218">
    <property type="entry name" value="PEPTIDASE S45 PENICILLIN AMIDASE"/>
    <property type="match status" value="1"/>
</dbReference>
<dbReference type="PANTHER" id="PTHR34218:SF4">
    <property type="entry name" value="ACYL-HOMOSERINE LACTONE ACYLASE QUIP"/>
    <property type="match status" value="1"/>
</dbReference>
<comment type="similarity">
    <text evidence="1">Belongs to the peptidase S45 family.</text>
</comment>
<evidence type="ECO:0000313" key="6">
    <source>
        <dbReference type="Proteomes" id="UP001165069"/>
    </source>
</evidence>
<keyword evidence="2" id="KW-0378">Hydrolase</keyword>
<dbReference type="InterPro" id="IPR043147">
    <property type="entry name" value="Penicillin_amidase_A-knob"/>
</dbReference>